<keyword evidence="4 12" id="KW-0963">Cytoplasm</keyword>
<evidence type="ECO:0000256" key="6">
    <source>
        <dbReference type="ARBA" id="ARBA00022741"/>
    </source>
</evidence>
<proteinExistence type="inferred from homology"/>
<dbReference type="EMBL" id="RLIH01000001">
    <property type="protein sequence ID" value="RVU55740.1"/>
    <property type="molecule type" value="Genomic_DNA"/>
</dbReference>
<dbReference type="Pfam" id="PF02463">
    <property type="entry name" value="SMC_N"/>
    <property type="match status" value="1"/>
</dbReference>
<protein>
    <recommendedName>
        <fullName evidence="3 12">DNA replication and repair protein RecF</fullName>
    </recommendedName>
</protein>
<reference evidence="15 16" key="1">
    <citation type="submission" date="2018-11" db="EMBL/GenBank/DDBJ databases">
        <title>Genome sequencing and assembly of Anaerosphaera sp. nov., GS7-6-2.</title>
        <authorList>
            <person name="Rettenmaier R."/>
            <person name="Liebl W."/>
            <person name="Zverlov V."/>
        </authorList>
    </citation>
    <scope>NUCLEOTIDE SEQUENCE [LARGE SCALE GENOMIC DNA]</scope>
    <source>
        <strain evidence="15 16">GS7-6-2</strain>
    </source>
</reference>
<evidence type="ECO:0000313" key="16">
    <source>
        <dbReference type="Proteomes" id="UP000288812"/>
    </source>
</evidence>
<evidence type="ECO:0000256" key="5">
    <source>
        <dbReference type="ARBA" id="ARBA00022705"/>
    </source>
</evidence>
<evidence type="ECO:0000256" key="2">
    <source>
        <dbReference type="ARBA" id="ARBA00008016"/>
    </source>
</evidence>
<dbReference type="HAMAP" id="MF_00365">
    <property type="entry name" value="RecF"/>
    <property type="match status" value="1"/>
</dbReference>
<keyword evidence="9 12" id="KW-0238">DNA-binding</keyword>
<dbReference type="InterPro" id="IPR027417">
    <property type="entry name" value="P-loop_NTPase"/>
</dbReference>
<evidence type="ECO:0000256" key="8">
    <source>
        <dbReference type="ARBA" id="ARBA00022840"/>
    </source>
</evidence>
<dbReference type="SUPFAM" id="SSF52540">
    <property type="entry name" value="P-loop containing nucleoside triphosphate hydrolases"/>
    <property type="match status" value="1"/>
</dbReference>
<dbReference type="InterPro" id="IPR003395">
    <property type="entry name" value="RecF/RecN/SMC_N"/>
</dbReference>
<dbReference type="InterPro" id="IPR042174">
    <property type="entry name" value="RecF_2"/>
</dbReference>
<evidence type="ECO:0000256" key="7">
    <source>
        <dbReference type="ARBA" id="ARBA00022763"/>
    </source>
</evidence>
<keyword evidence="10 12" id="KW-0234">DNA repair</keyword>
<keyword evidence="11 12" id="KW-0742">SOS response</keyword>
<dbReference type="GO" id="GO:0005737">
    <property type="term" value="C:cytoplasm"/>
    <property type="evidence" value="ECO:0007669"/>
    <property type="project" value="UniProtKB-SubCell"/>
</dbReference>
<dbReference type="Gene3D" id="3.40.50.300">
    <property type="entry name" value="P-loop containing nucleotide triphosphate hydrolases"/>
    <property type="match status" value="1"/>
</dbReference>
<keyword evidence="6 12" id="KW-0547">Nucleotide-binding</keyword>
<evidence type="ECO:0000313" key="15">
    <source>
        <dbReference type="EMBL" id="RVU55740.1"/>
    </source>
</evidence>
<dbReference type="GO" id="GO:0006260">
    <property type="term" value="P:DNA replication"/>
    <property type="evidence" value="ECO:0007669"/>
    <property type="project" value="UniProtKB-UniRule"/>
</dbReference>
<evidence type="ECO:0000256" key="4">
    <source>
        <dbReference type="ARBA" id="ARBA00022490"/>
    </source>
</evidence>
<comment type="similarity">
    <text evidence="2 12 13">Belongs to the RecF family.</text>
</comment>
<dbReference type="PANTHER" id="PTHR32182">
    <property type="entry name" value="DNA REPLICATION AND REPAIR PROTEIN RECF"/>
    <property type="match status" value="1"/>
</dbReference>
<keyword evidence="16" id="KW-1185">Reference proteome</keyword>
<dbReference type="NCBIfam" id="TIGR00611">
    <property type="entry name" value="recf"/>
    <property type="match status" value="1"/>
</dbReference>
<dbReference type="GO" id="GO:0003697">
    <property type="term" value="F:single-stranded DNA binding"/>
    <property type="evidence" value="ECO:0007669"/>
    <property type="project" value="UniProtKB-UniRule"/>
</dbReference>
<dbReference type="GO" id="GO:0005524">
    <property type="term" value="F:ATP binding"/>
    <property type="evidence" value="ECO:0007669"/>
    <property type="project" value="UniProtKB-UniRule"/>
</dbReference>
<dbReference type="OrthoDB" id="9803889at2"/>
<name>A0A437S9D8_9FIRM</name>
<dbReference type="GO" id="GO:0006302">
    <property type="term" value="P:double-strand break repair"/>
    <property type="evidence" value="ECO:0007669"/>
    <property type="project" value="TreeGrafter"/>
</dbReference>
<evidence type="ECO:0000256" key="3">
    <source>
        <dbReference type="ARBA" id="ARBA00020170"/>
    </source>
</evidence>
<comment type="caution">
    <text evidence="15">The sequence shown here is derived from an EMBL/GenBank/DDBJ whole genome shotgun (WGS) entry which is preliminary data.</text>
</comment>
<evidence type="ECO:0000256" key="12">
    <source>
        <dbReference type="HAMAP-Rule" id="MF_00365"/>
    </source>
</evidence>
<evidence type="ECO:0000259" key="14">
    <source>
        <dbReference type="SMART" id="SM00382"/>
    </source>
</evidence>
<evidence type="ECO:0000256" key="11">
    <source>
        <dbReference type="ARBA" id="ARBA00023236"/>
    </source>
</evidence>
<comment type="function">
    <text evidence="12 13">The RecF protein is involved in DNA metabolism; it is required for DNA replication and normal SOS inducibility. RecF binds preferentially to single-stranded, linear DNA. It also seems to bind ATP.</text>
</comment>
<feature type="domain" description="AAA+ ATPase" evidence="14">
    <location>
        <begin position="22"/>
        <end position="357"/>
    </location>
</feature>
<dbReference type="GO" id="GO:0009432">
    <property type="term" value="P:SOS response"/>
    <property type="evidence" value="ECO:0007669"/>
    <property type="project" value="UniProtKB-UniRule"/>
</dbReference>
<evidence type="ECO:0000256" key="13">
    <source>
        <dbReference type="RuleBase" id="RU000578"/>
    </source>
</evidence>
<dbReference type="InterPro" id="IPR001238">
    <property type="entry name" value="DNA-binding_RecF"/>
</dbReference>
<keyword evidence="8 12" id="KW-0067">ATP-binding</keyword>
<evidence type="ECO:0000256" key="1">
    <source>
        <dbReference type="ARBA" id="ARBA00004496"/>
    </source>
</evidence>
<accession>A0A437S9D8</accession>
<dbReference type="InterPro" id="IPR003593">
    <property type="entry name" value="AAA+_ATPase"/>
</dbReference>
<feature type="binding site" evidence="12">
    <location>
        <begin position="30"/>
        <end position="37"/>
    </location>
    <ligand>
        <name>ATP</name>
        <dbReference type="ChEBI" id="CHEBI:30616"/>
    </ligand>
</feature>
<dbReference type="Proteomes" id="UP000288812">
    <property type="component" value="Unassembled WGS sequence"/>
</dbReference>
<evidence type="ECO:0000256" key="9">
    <source>
        <dbReference type="ARBA" id="ARBA00023125"/>
    </source>
</evidence>
<dbReference type="PROSITE" id="PS00618">
    <property type="entry name" value="RECF_2"/>
    <property type="match status" value="1"/>
</dbReference>
<keyword evidence="7 12" id="KW-0227">DNA damage</keyword>
<comment type="subcellular location">
    <subcellularLocation>
        <location evidence="1 12 13">Cytoplasm</location>
    </subcellularLocation>
</comment>
<dbReference type="InterPro" id="IPR018078">
    <property type="entry name" value="DNA-binding_RecF_CS"/>
</dbReference>
<sequence>MKIIDLEIFNFRNYDHLQFKPHGNINLIMGKNAMGKTNLLEAIYILAYGKSFKVARDNEIIKLDCEKSNLKATMENFGYEDKYQVEINLNAKNNFYINEESLSSKEYKRDMASVIFTPADLDIIKFSPLDRRRYLDNLISKVDAIYDHNLSVYKKILFERNRLLKKSFNYDLLEVYNFQLSQMGVKLLRTRLNYIRQIEKYAKEHFKNLSGGDDLKITYLSTVPLKLEQSEMESIFLKHLKNSHKRDLELKYTTVGPHRDDLDFRIKNLSSKKFGSQGEIRSVVLSLKLAELDILREKLKTNPILLLDDVFSELDKSRSKYLVDSFKNNQIFITTTDLNEDILKDLIGKYFEINNGKINIL</sequence>
<dbReference type="Gene3D" id="1.20.1050.90">
    <property type="entry name" value="RecF/RecN/SMC, N-terminal domain"/>
    <property type="match status" value="1"/>
</dbReference>
<dbReference type="AlphaFoldDB" id="A0A437S9D8"/>
<organism evidence="15 16">
    <name type="scientific">Anaerosphaera multitolerans</name>
    <dbReference type="NCBI Taxonomy" id="2487351"/>
    <lineage>
        <taxon>Bacteria</taxon>
        <taxon>Bacillati</taxon>
        <taxon>Bacillota</taxon>
        <taxon>Tissierellia</taxon>
        <taxon>Tissierellales</taxon>
        <taxon>Peptoniphilaceae</taxon>
        <taxon>Anaerosphaera</taxon>
    </lineage>
</organism>
<dbReference type="RefSeq" id="WP_127722751.1">
    <property type="nucleotide sequence ID" value="NZ_RLIH01000001.1"/>
</dbReference>
<dbReference type="SMART" id="SM00382">
    <property type="entry name" value="AAA"/>
    <property type="match status" value="1"/>
</dbReference>
<gene>
    <name evidence="12 15" type="primary">recF</name>
    <name evidence="15" type="ORF">EF514_00565</name>
</gene>
<dbReference type="GO" id="GO:0000731">
    <property type="term" value="P:DNA synthesis involved in DNA repair"/>
    <property type="evidence" value="ECO:0007669"/>
    <property type="project" value="TreeGrafter"/>
</dbReference>
<dbReference type="PANTHER" id="PTHR32182:SF0">
    <property type="entry name" value="DNA REPLICATION AND REPAIR PROTEIN RECF"/>
    <property type="match status" value="1"/>
</dbReference>
<keyword evidence="5 12" id="KW-0235">DNA replication</keyword>
<evidence type="ECO:0000256" key="10">
    <source>
        <dbReference type="ARBA" id="ARBA00023204"/>
    </source>
</evidence>